<proteinExistence type="predicted"/>
<dbReference type="EMBL" id="KL648217">
    <property type="protein sequence ID" value="KEY71665.1"/>
    <property type="molecule type" value="Genomic_DNA"/>
</dbReference>
<dbReference type="AlphaFoldDB" id="A0A084B286"/>
<evidence type="ECO:0000313" key="1">
    <source>
        <dbReference type="EMBL" id="KEY71665.1"/>
    </source>
</evidence>
<dbReference type="HOGENOM" id="CLU_3242439_0_0_1"/>
<organism evidence="1 2">
    <name type="scientific">Stachybotrys chartarum (strain CBS 109288 / IBT 7711)</name>
    <name type="common">Toxic black mold</name>
    <name type="synonym">Stilbospora chartarum</name>
    <dbReference type="NCBI Taxonomy" id="1280523"/>
    <lineage>
        <taxon>Eukaryota</taxon>
        <taxon>Fungi</taxon>
        <taxon>Dikarya</taxon>
        <taxon>Ascomycota</taxon>
        <taxon>Pezizomycotina</taxon>
        <taxon>Sordariomycetes</taxon>
        <taxon>Hypocreomycetidae</taxon>
        <taxon>Hypocreales</taxon>
        <taxon>Stachybotryaceae</taxon>
        <taxon>Stachybotrys</taxon>
    </lineage>
</organism>
<protein>
    <submittedName>
        <fullName evidence="1">Uncharacterized protein</fullName>
    </submittedName>
</protein>
<evidence type="ECO:0000313" key="2">
    <source>
        <dbReference type="Proteomes" id="UP000028045"/>
    </source>
</evidence>
<keyword evidence="2" id="KW-1185">Reference proteome</keyword>
<dbReference type="Proteomes" id="UP000028045">
    <property type="component" value="Unassembled WGS sequence"/>
</dbReference>
<name>A0A084B286_STACB</name>
<gene>
    <name evidence="1" type="ORF">S7711_11599</name>
</gene>
<accession>A0A084B286</accession>
<reference evidence="1 2" key="1">
    <citation type="journal article" date="2014" name="BMC Genomics">
        <title>Comparative genome sequencing reveals chemotype-specific gene clusters in the toxigenic black mold Stachybotrys.</title>
        <authorList>
            <person name="Semeiks J."/>
            <person name="Borek D."/>
            <person name="Otwinowski Z."/>
            <person name="Grishin N.V."/>
        </authorList>
    </citation>
    <scope>NUCLEOTIDE SEQUENCE [LARGE SCALE GENOMIC DNA]</scope>
    <source>
        <strain evidence="2">CBS 109288 / IBT 7711</strain>
    </source>
</reference>
<sequence length="43" mass="5135">MNKPSPRSCWRWIWTSTKKHWPRQVGSSSRRTVSLRPKSTSCF</sequence>